<dbReference type="Pfam" id="PF02405">
    <property type="entry name" value="MlaE"/>
    <property type="match status" value="1"/>
</dbReference>
<dbReference type="PANTHER" id="PTHR30188:SF4">
    <property type="entry name" value="PROTEIN TRIGALACTOSYLDIACYLGLYCEROL 1, CHLOROPLASTIC"/>
    <property type="match status" value="1"/>
</dbReference>
<name>A0A060NJZ3_9BURK</name>
<feature type="transmembrane region" description="Helical" evidence="1">
    <location>
        <begin position="64"/>
        <end position="87"/>
    </location>
</feature>
<reference evidence="2 3" key="1">
    <citation type="journal article" date="2014" name="Nat. Commun.">
        <title>Physiological and genomic features of highly alkaliphilic hydrogen-utilizing Betaproteobacteria from a continental serpentinizing site.</title>
        <authorList>
            <person name="Suzuki S."/>
            <person name="Kuenen J.G."/>
            <person name="Schipper K."/>
            <person name="van der Velde S."/>
            <person name="Ishii S."/>
            <person name="Wu A."/>
            <person name="Sorokin D.Y."/>
            <person name="Tenney A."/>
            <person name="Meng X.Y."/>
            <person name="Morrill P.L."/>
            <person name="Kamagata Y."/>
            <person name="Muyzer G."/>
            <person name="Nealson K.H."/>
        </authorList>
    </citation>
    <scope>NUCLEOTIDE SEQUENCE [LARGE SCALE GENOMIC DNA]</scope>
    <source>
        <strain evidence="2 3">A1</strain>
    </source>
</reference>
<evidence type="ECO:0000313" key="2">
    <source>
        <dbReference type="EMBL" id="BAO81947.1"/>
    </source>
</evidence>
<feature type="transmembrane region" description="Helical" evidence="1">
    <location>
        <begin position="25"/>
        <end position="43"/>
    </location>
</feature>
<evidence type="ECO:0000256" key="1">
    <source>
        <dbReference type="SAM" id="Phobius"/>
    </source>
</evidence>
<feature type="transmembrane region" description="Helical" evidence="1">
    <location>
        <begin position="99"/>
        <end position="119"/>
    </location>
</feature>
<feature type="transmembrane region" description="Helical" evidence="1">
    <location>
        <begin position="158"/>
        <end position="186"/>
    </location>
</feature>
<dbReference type="GO" id="GO:0005548">
    <property type="term" value="F:phospholipid transporter activity"/>
    <property type="evidence" value="ECO:0007669"/>
    <property type="project" value="TreeGrafter"/>
</dbReference>
<keyword evidence="3" id="KW-1185">Reference proteome</keyword>
<dbReference type="STRING" id="1458425.SRAA_2093"/>
<organism evidence="2 3">
    <name type="scientific">Serpentinimonas raichei</name>
    <dbReference type="NCBI Taxonomy" id="1458425"/>
    <lineage>
        <taxon>Bacteria</taxon>
        <taxon>Pseudomonadati</taxon>
        <taxon>Pseudomonadota</taxon>
        <taxon>Betaproteobacteria</taxon>
        <taxon>Burkholderiales</taxon>
        <taxon>Comamonadaceae</taxon>
        <taxon>Serpentinimonas</taxon>
    </lineage>
</organism>
<dbReference type="RefSeq" id="WP_045532595.1">
    <property type="nucleotide sequence ID" value="NZ_AP014568.1"/>
</dbReference>
<sequence>MVWLKQFFALGSGMGRGLLHWCLNWWRIVHLGAVILVLAVSPASYRRERWPMLALHIYQATAPVLLWFTALSALFGVVLIRIVVVTATGLGLTQYAVEMVVRVLVLELIPLAAALFVALRCSIGQAGEILTLRRQGAFEQLQAEGKDALHWLVLPRALAGIFSVLTLVAVSTLVALLLGYVNIYGFSPWAIDPYTHLVGRVFSPEVTLIFVFKTFFFALIVALVPLASSLYDPVDPSQRASTELQLLLRLFLALLLIQMVSLLGNYA</sequence>
<keyword evidence="1" id="KW-0812">Transmembrane</keyword>
<keyword evidence="1" id="KW-0472">Membrane</keyword>
<dbReference type="EMBL" id="AP014568">
    <property type="protein sequence ID" value="BAO81947.1"/>
    <property type="molecule type" value="Genomic_DNA"/>
</dbReference>
<dbReference type="GO" id="GO:0043190">
    <property type="term" value="C:ATP-binding cassette (ABC) transporter complex"/>
    <property type="evidence" value="ECO:0007669"/>
    <property type="project" value="InterPro"/>
</dbReference>
<feature type="transmembrane region" description="Helical" evidence="1">
    <location>
        <begin position="246"/>
        <end position="266"/>
    </location>
</feature>
<dbReference type="PANTHER" id="PTHR30188">
    <property type="entry name" value="ABC TRANSPORTER PERMEASE PROTEIN-RELATED"/>
    <property type="match status" value="1"/>
</dbReference>
<dbReference type="InterPro" id="IPR030802">
    <property type="entry name" value="Permease_MalE"/>
</dbReference>
<protein>
    <submittedName>
        <fullName evidence="2">ABC-type transport system involved in resistance to organic solvents, permease component</fullName>
    </submittedName>
</protein>
<feature type="transmembrane region" description="Helical" evidence="1">
    <location>
        <begin position="206"/>
        <end position="226"/>
    </location>
</feature>
<dbReference type="Proteomes" id="UP000067461">
    <property type="component" value="Chromosome"/>
</dbReference>
<proteinExistence type="predicted"/>
<keyword evidence="1" id="KW-1133">Transmembrane helix</keyword>
<evidence type="ECO:0000313" key="3">
    <source>
        <dbReference type="Proteomes" id="UP000067461"/>
    </source>
</evidence>
<dbReference type="AlphaFoldDB" id="A0A060NJZ3"/>
<gene>
    <name evidence="2" type="ORF">SRAA_2093</name>
</gene>
<dbReference type="KEGG" id="cbaa:SRAA_2093"/>
<dbReference type="HOGENOM" id="CLU_1044373_0_0_4"/>
<accession>A0A060NJZ3</accession>